<keyword evidence="2" id="KW-1185">Reference proteome</keyword>
<dbReference type="AlphaFoldDB" id="K0Q508"/>
<dbReference type="Proteomes" id="UP000009319">
    <property type="component" value="Unassembled WGS sequence"/>
</dbReference>
<protein>
    <recommendedName>
        <fullName evidence="3">Transposase</fullName>
    </recommendedName>
</protein>
<accession>K0Q508</accession>
<proteinExistence type="predicted"/>
<reference evidence="1 2" key="1">
    <citation type="journal article" date="2013" name="Genome Announc.">
        <title>Draft Genome Sequence of Rhizobium mesoamericanum STM3625, a Nitrogen-Fixing Symbiont of Mimosa pudica Isolated in French Guiana (South America).</title>
        <authorList>
            <person name="Moulin L."/>
            <person name="Mornico D."/>
            <person name="Melkonian R."/>
            <person name="Klonowska A."/>
        </authorList>
    </citation>
    <scope>NUCLEOTIDE SEQUENCE [LARGE SCALE GENOMIC DNA]</scope>
    <source>
        <strain evidence="1 2">STM3625</strain>
    </source>
</reference>
<dbReference type="EMBL" id="CANI01000090">
    <property type="protein sequence ID" value="CCM80355.1"/>
    <property type="molecule type" value="Genomic_DNA"/>
</dbReference>
<organism evidence="1 2">
    <name type="scientific">Rhizobium mesoamericanum STM3625</name>
    <dbReference type="NCBI Taxonomy" id="1211777"/>
    <lineage>
        <taxon>Bacteria</taxon>
        <taxon>Pseudomonadati</taxon>
        <taxon>Pseudomonadota</taxon>
        <taxon>Alphaproteobacteria</taxon>
        <taxon>Hyphomicrobiales</taxon>
        <taxon>Rhizobiaceae</taxon>
        <taxon>Rhizobium/Agrobacterium group</taxon>
        <taxon>Rhizobium</taxon>
    </lineage>
</organism>
<gene>
    <name evidence="1" type="ORF">BN77_p270030</name>
</gene>
<dbReference type="HOGENOM" id="CLU_3358086_0_0_5"/>
<sequence length="36" mass="3921">MKALGKAGKNNNAMIASRLAEYVLYNCVTATRGKVY</sequence>
<evidence type="ECO:0000313" key="2">
    <source>
        <dbReference type="Proteomes" id="UP000009319"/>
    </source>
</evidence>
<name>K0Q508_9HYPH</name>
<evidence type="ECO:0008006" key="3">
    <source>
        <dbReference type="Google" id="ProtNLM"/>
    </source>
</evidence>
<evidence type="ECO:0000313" key="1">
    <source>
        <dbReference type="EMBL" id="CCM80355.1"/>
    </source>
</evidence>
<comment type="caution">
    <text evidence="1">The sequence shown here is derived from an EMBL/GenBank/DDBJ whole genome shotgun (WGS) entry which is preliminary data.</text>
</comment>